<evidence type="ECO:0000313" key="2">
    <source>
        <dbReference type="EMBL" id="CAB4151384.1"/>
    </source>
</evidence>
<accession>A0A6J5MWS6</accession>
<name>A0A6J5MWS6_9CAUD</name>
<dbReference type="InterPro" id="IPR020818">
    <property type="entry name" value="Chaperonin_GroES"/>
</dbReference>
<dbReference type="GO" id="GO:0044183">
    <property type="term" value="F:protein folding chaperone"/>
    <property type="evidence" value="ECO:0007669"/>
    <property type="project" value="InterPro"/>
</dbReference>
<dbReference type="Pfam" id="PF00166">
    <property type="entry name" value="Cpn10"/>
    <property type="match status" value="1"/>
</dbReference>
<evidence type="ECO:0000256" key="1">
    <source>
        <dbReference type="ARBA" id="ARBA00023186"/>
    </source>
</evidence>
<dbReference type="GO" id="GO:0005524">
    <property type="term" value="F:ATP binding"/>
    <property type="evidence" value="ECO:0007669"/>
    <property type="project" value="InterPro"/>
</dbReference>
<protein>
    <submittedName>
        <fullName evidence="2">GroS Co-chaperonin GroES (HSP10)</fullName>
    </submittedName>
</protein>
<dbReference type="SMART" id="SM00883">
    <property type="entry name" value="Cpn10"/>
    <property type="match status" value="1"/>
</dbReference>
<dbReference type="PRINTS" id="PR00297">
    <property type="entry name" value="CHAPERONIN10"/>
</dbReference>
<dbReference type="EMBL" id="LR796556">
    <property type="protein sequence ID" value="CAB4151384.1"/>
    <property type="molecule type" value="Genomic_DNA"/>
</dbReference>
<reference evidence="2" key="1">
    <citation type="submission" date="2020-04" db="EMBL/GenBank/DDBJ databases">
        <authorList>
            <person name="Chiriac C."/>
            <person name="Salcher M."/>
            <person name="Ghai R."/>
            <person name="Kavagutti S V."/>
        </authorList>
    </citation>
    <scope>NUCLEOTIDE SEQUENCE</scope>
</reference>
<dbReference type="Gene3D" id="2.30.33.40">
    <property type="entry name" value="GroES chaperonin"/>
    <property type="match status" value="1"/>
</dbReference>
<organism evidence="2">
    <name type="scientific">uncultured Caudovirales phage</name>
    <dbReference type="NCBI Taxonomy" id="2100421"/>
    <lineage>
        <taxon>Viruses</taxon>
        <taxon>Duplodnaviria</taxon>
        <taxon>Heunggongvirae</taxon>
        <taxon>Uroviricota</taxon>
        <taxon>Caudoviricetes</taxon>
        <taxon>Peduoviridae</taxon>
        <taxon>Maltschvirus</taxon>
        <taxon>Maltschvirus maltsch</taxon>
    </lineage>
</organism>
<proteinExistence type="predicted"/>
<dbReference type="InterPro" id="IPR037124">
    <property type="entry name" value="Chaperonin_GroES_sf"/>
</dbReference>
<dbReference type="CDD" id="cd00320">
    <property type="entry name" value="cpn10"/>
    <property type="match status" value="1"/>
</dbReference>
<dbReference type="SUPFAM" id="SSF50129">
    <property type="entry name" value="GroES-like"/>
    <property type="match status" value="1"/>
</dbReference>
<dbReference type="InterPro" id="IPR011032">
    <property type="entry name" value="GroES-like_sf"/>
</dbReference>
<gene>
    <name evidence="2" type="ORF">UFOVP599_15</name>
</gene>
<keyword evidence="1" id="KW-0143">Chaperone</keyword>
<sequence length="105" mass="11905">MNLKPMGDKIIVKPQERELSSVLIIDNKEAPNMGTVIAVGPGKKLPNGRREAMPVEVGSFVRFGTMNKETKEEYLKFTEYVEDGQKYLIMSWQDVCFIAEKDHVA</sequence>